<comment type="caution">
    <text evidence="4">The sequence shown here is derived from an EMBL/GenBank/DDBJ whole genome shotgun (WGS) entry which is preliminary data.</text>
</comment>
<evidence type="ECO:0000256" key="3">
    <source>
        <dbReference type="ARBA" id="ARBA00022553"/>
    </source>
</evidence>
<evidence type="ECO:0000256" key="1">
    <source>
        <dbReference type="ARBA" id="ARBA00004496"/>
    </source>
</evidence>
<evidence type="ECO:0000256" key="2">
    <source>
        <dbReference type="ARBA" id="ARBA00022490"/>
    </source>
</evidence>
<dbReference type="GO" id="GO:0016829">
    <property type="term" value="F:lyase activity"/>
    <property type="evidence" value="ECO:0007669"/>
    <property type="project" value="UniProtKB-KW"/>
</dbReference>
<sequence>MVRLLKPAQAGTVESSDILIILAPAAAGTGIQVELTTPTMQQYGEHIRNLIIKILEAQGIQDAVIHANEKGALDYTIEARVKTAVKRSLGQGGF</sequence>
<proteinExistence type="predicted"/>
<dbReference type="NCBIfam" id="TIGR01608">
    <property type="entry name" value="citD"/>
    <property type="match status" value="1"/>
</dbReference>
<dbReference type="RefSeq" id="WP_075757633.1">
    <property type="nucleotide sequence ID" value="NZ_CP146991.1"/>
</dbReference>
<dbReference type="EMBL" id="FCOW01000025">
    <property type="protein sequence ID" value="CVK20910.1"/>
    <property type="molecule type" value="Genomic_DNA"/>
</dbReference>
<accession>A0ABM9W6X5</accession>
<dbReference type="NCBIfam" id="NF009726">
    <property type="entry name" value="PRK13253.1"/>
    <property type="match status" value="1"/>
</dbReference>
<keyword evidence="3" id="KW-0597">Phosphoprotein</keyword>
<name>A0ABM9W6X5_9FIRM</name>
<keyword evidence="2" id="KW-0963">Cytoplasm</keyword>
<comment type="subcellular location">
    <subcellularLocation>
        <location evidence="1">Cytoplasm</location>
    </subcellularLocation>
</comment>
<keyword evidence="5" id="KW-1185">Reference proteome</keyword>
<dbReference type="Pfam" id="PF06857">
    <property type="entry name" value="ACP"/>
    <property type="match status" value="1"/>
</dbReference>
<keyword evidence="4" id="KW-0456">Lyase</keyword>
<dbReference type="InterPro" id="IPR023439">
    <property type="entry name" value="Mal_deCO2ase/Cit_lyase_ACP"/>
</dbReference>
<dbReference type="InterPro" id="IPR006495">
    <property type="entry name" value="CitD"/>
</dbReference>
<reference evidence="4 5" key="1">
    <citation type="submission" date="2016-01" db="EMBL/GenBank/DDBJ databases">
        <authorList>
            <person name="Brown R."/>
        </authorList>
    </citation>
    <scope>NUCLEOTIDE SEQUENCE [LARGE SCALE GENOMIC DNA]</scope>
    <source>
        <strain evidence="4">Sporomusa sphaeroides DSM 2875</strain>
    </source>
</reference>
<evidence type="ECO:0000313" key="5">
    <source>
        <dbReference type="Proteomes" id="UP000245702"/>
    </source>
</evidence>
<protein>
    <submittedName>
        <fullName evidence="4">Citrate lyase acyl carrier protein</fullName>
    </submittedName>
</protein>
<organism evidence="4 5">
    <name type="scientific">Sporomusa sphaeroides DSM 2875</name>
    <dbReference type="NCBI Taxonomy" id="1337886"/>
    <lineage>
        <taxon>Bacteria</taxon>
        <taxon>Bacillati</taxon>
        <taxon>Bacillota</taxon>
        <taxon>Negativicutes</taxon>
        <taxon>Selenomonadales</taxon>
        <taxon>Sporomusaceae</taxon>
        <taxon>Sporomusa</taxon>
    </lineage>
</organism>
<gene>
    <name evidence="4" type="primary">citD_1</name>
    <name evidence="4" type="ORF">SSPH_03582</name>
</gene>
<evidence type="ECO:0000313" key="4">
    <source>
        <dbReference type="EMBL" id="CVK20910.1"/>
    </source>
</evidence>
<dbReference type="Proteomes" id="UP000245702">
    <property type="component" value="Unassembled WGS sequence"/>
</dbReference>